<dbReference type="RefSeq" id="WP_169283984.1">
    <property type="nucleotide sequence ID" value="NZ_CP051680.1"/>
</dbReference>
<accession>A0A7Z2ZR72</accession>
<evidence type="ECO:0000256" key="4">
    <source>
        <dbReference type="ARBA" id="ARBA00022807"/>
    </source>
</evidence>
<dbReference type="InterPro" id="IPR038765">
    <property type="entry name" value="Papain-like_cys_pep_sf"/>
</dbReference>
<dbReference type="SUPFAM" id="SSF55383">
    <property type="entry name" value="Copper amine oxidase, domain N"/>
    <property type="match status" value="1"/>
</dbReference>
<protein>
    <submittedName>
        <fullName evidence="7">SH3 domain-containing protein</fullName>
    </submittedName>
</protein>
<keyword evidence="8" id="KW-1185">Reference proteome</keyword>
<dbReference type="PANTHER" id="PTHR47053">
    <property type="entry name" value="MUREIN DD-ENDOPEPTIDASE MEPH-RELATED"/>
    <property type="match status" value="1"/>
</dbReference>
<evidence type="ECO:0000256" key="5">
    <source>
        <dbReference type="SAM" id="SignalP"/>
    </source>
</evidence>
<dbReference type="Gene3D" id="2.30.30.40">
    <property type="entry name" value="SH3 Domains"/>
    <property type="match status" value="1"/>
</dbReference>
<evidence type="ECO:0000256" key="3">
    <source>
        <dbReference type="ARBA" id="ARBA00022801"/>
    </source>
</evidence>
<evidence type="ECO:0000313" key="8">
    <source>
        <dbReference type="Proteomes" id="UP000502248"/>
    </source>
</evidence>
<comment type="similarity">
    <text evidence="1">Belongs to the peptidase C40 family.</text>
</comment>
<dbReference type="Pfam" id="PF07833">
    <property type="entry name" value="Cu_amine_oxidN1"/>
    <property type="match status" value="1"/>
</dbReference>
<keyword evidence="2" id="KW-0645">Protease</keyword>
<dbReference type="InterPro" id="IPR000064">
    <property type="entry name" value="NLP_P60_dom"/>
</dbReference>
<dbReference type="InterPro" id="IPR036582">
    <property type="entry name" value="Mao_N_sf"/>
</dbReference>
<dbReference type="GO" id="GO:0006508">
    <property type="term" value="P:proteolysis"/>
    <property type="evidence" value="ECO:0007669"/>
    <property type="project" value="UniProtKB-KW"/>
</dbReference>
<feature type="domain" description="NlpC/P60" evidence="6">
    <location>
        <begin position="217"/>
        <end position="341"/>
    </location>
</feature>
<dbReference type="KEGG" id="cheb:HH215_34155"/>
<dbReference type="InterPro" id="IPR003646">
    <property type="entry name" value="SH3-like_bac-type"/>
</dbReference>
<dbReference type="EMBL" id="CP051680">
    <property type="protein sequence ID" value="QJD87742.1"/>
    <property type="molecule type" value="Genomic_DNA"/>
</dbReference>
<proteinExistence type="inferred from homology"/>
<dbReference type="InterPro" id="IPR051202">
    <property type="entry name" value="Peptidase_C40"/>
</dbReference>
<dbReference type="Pfam" id="PF08239">
    <property type="entry name" value="SH3_3"/>
    <property type="match status" value="1"/>
</dbReference>
<feature type="chain" id="PRO_5030632065" evidence="5">
    <location>
        <begin position="24"/>
        <end position="341"/>
    </location>
</feature>
<sequence length="341" mass="37942">MLKKFGSIALTGLLLAQAAPIHAAEKNDPSDVYMDGKKLALTTDPVIVNGSTLVPMRSLFEAHGIAIDWDNGTQTVNATKPGMNFTYRIGETSAYLNKDRIPVSQPGRILNGFTMVPLRFISETLGDLVQWHAYSGDITISSSREYKNTVIYGVNLRVSPDTASDAPVTRMLAKGEKIQVLRAIDANWLEVRTQDDKIGFVSAKPQYTDYSNAELTELRGDELIAFGERYLGVPYEFGADPDQTLTFDCSSFVHHVFNEVLSIDLPRVSYNQAKEGKEVGLDELRKGDLLFFGARGLEIGHVGIYAGDNRILHTFSKDKGVHVADFDEKWKKRFVTARRLF</sequence>
<dbReference type="GO" id="GO:0008234">
    <property type="term" value="F:cysteine-type peptidase activity"/>
    <property type="evidence" value="ECO:0007669"/>
    <property type="project" value="UniProtKB-KW"/>
</dbReference>
<keyword evidence="3" id="KW-0378">Hydrolase</keyword>
<dbReference type="Proteomes" id="UP000502248">
    <property type="component" value="Chromosome"/>
</dbReference>
<dbReference type="AlphaFoldDB" id="A0A7Z2ZR72"/>
<dbReference type="Gene3D" id="3.90.1720.10">
    <property type="entry name" value="endopeptidase domain like (from Nostoc punctiforme)"/>
    <property type="match status" value="1"/>
</dbReference>
<dbReference type="Gene3D" id="3.30.457.10">
    <property type="entry name" value="Copper amine oxidase-like, N-terminal domain"/>
    <property type="match status" value="1"/>
</dbReference>
<keyword evidence="4" id="KW-0788">Thiol protease</keyword>
<evidence type="ECO:0000313" key="7">
    <source>
        <dbReference type="EMBL" id="QJD87742.1"/>
    </source>
</evidence>
<organism evidence="7 8">
    <name type="scientific">Cohnella herbarum</name>
    <dbReference type="NCBI Taxonomy" id="2728023"/>
    <lineage>
        <taxon>Bacteria</taxon>
        <taxon>Bacillati</taxon>
        <taxon>Bacillota</taxon>
        <taxon>Bacilli</taxon>
        <taxon>Bacillales</taxon>
        <taxon>Paenibacillaceae</taxon>
        <taxon>Cohnella</taxon>
    </lineage>
</organism>
<feature type="signal peptide" evidence="5">
    <location>
        <begin position="1"/>
        <end position="23"/>
    </location>
</feature>
<dbReference type="Pfam" id="PF00877">
    <property type="entry name" value="NLPC_P60"/>
    <property type="match status" value="1"/>
</dbReference>
<dbReference type="CDD" id="cd00174">
    <property type="entry name" value="SH3"/>
    <property type="match status" value="1"/>
</dbReference>
<evidence type="ECO:0000256" key="1">
    <source>
        <dbReference type="ARBA" id="ARBA00007074"/>
    </source>
</evidence>
<dbReference type="SUPFAM" id="SSF54001">
    <property type="entry name" value="Cysteine proteinases"/>
    <property type="match status" value="1"/>
</dbReference>
<gene>
    <name evidence="7" type="ORF">HH215_34155</name>
</gene>
<evidence type="ECO:0000256" key="2">
    <source>
        <dbReference type="ARBA" id="ARBA00022670"/>
    </source>
</evidence>
<dbReference type="PROSITE" id="PS51935">
    <property type="entry name" value="NLPC_P60"/>
    <property type="match status" value="1"/>
</dbReference>
<dbReference type="PANTHER" id="PTHR47053:SF1">
    <property type="entry name" value="MUREIN DD-ENDOPEPTIDASE MEPH-RELATED"/>
    <property type="match status" value="1"/>
</dbReference>
<name>A0A7Z2ZR72_9BACL</name>
<dbReference type="InterPro" id="IPR012854">
    <property type="entry name" value="Cu_amine_oxidase-like_N"/>
</dbReference>
<keyword evidence="5" id="KW-0732">Signal</keyword>
<reference evidence="7 8" key="1">
    <citation type="submission" date="2020-04" db="EMBL/GenBank/DDBJ databases">
        <title>Genome sequencing of novel species.</title>
        <authorList>
            <person name="Heo J."/>
            <person name="Kim S.-J."/>
            <person name="Kim J.-S."/>
            <person name="Hong S.-B."/>
            <person name="Kwon S.-W."/>
        </authorList>
    </citation>
    <scope>NUCLEOTIDE SEQUENCE [LARGE SCALE GENOMIC DNA]</scope>
    <source>
        <strain evidence="7 8">MFER-1</strain>
    </source>
</reference>
<evidence type="ECO:0000259" key="6">
    <source>
        <dbReference type="PROSITE" id="PS51935"/>
    </source>
</evidence>